<evidence type="ECO:0000313" key="4">
    <source>
        <dbReference type="Proteomes" id="UP001242010"/>
    </source>
</evidence>
<proteinExistence type="predicted"/>
<evidence type="ECO:0000313" key="3">
    <source>
        <dbReference type="EMBL" id="BDU70659.1"/>
    </source>
</evidence>
<gene>
    <name evidence="3" type="ORF">GETHOR_27600</name>
</gene>
<feature type="signal peptide" evidence="1">
    <location>
        <begin position="1"/>
        <end position="23"/>
    </location>
</feature>
<dbReference type="SUPFAM" id="SSF56601">
    <property type="entry name" value="beta-lactamase/transpeptidase-like"/>
    <property type="match status" value="1"/>
</dbReference>
<dbReference type="InterPro" id="IPR012338">
    <property type="entry name" value="Beta-lactam/transpept-like"/>
</dbReference>
<dbReference type="EMBL" id="AP027079">
    <property type="protein sequence ID" value="BDU70659.1"/>
    <property type="molecule type" value="Genomic_DNA"/>
</dbReference>
<dbReference type="RefSeq" id="WP_286354361.1">
    <property type="nucleotide sequence ID" value="NZ_AP027079.1"/>
</dbReference>
<dbReference type="Gene3D" id="3.40.710.10">
    <property type="entry name" value="DD-peptidase/beta-lactamase superfamily"/>
    <property type="match status" value="1"/>
</dbReference>
<feature type="chain" id="PRO_5045193770" description="Beta-lactamase-related domain-containing protein" evidence="1">
    <location>
        <begin position="24"/>
        <end position="371"/>
    </location>
</feature>
<feature type="domain" description="Beta-lactamase-related" evidence="2">
    <location>
        <begin position="52"/>
        <end position="339"/>
    </location>
</feature>
<keyword evidence="4" id="KW-1185">Reference proteome</keyword>
<sequence length="371" mass="39065">MRHALISLCLLAFAACGGGGTSATPLAPASAGDPWGAATAAIQAAQPQFPAGLCVEVATPAGVVYSRSFGGFTNQDSVLVASGSKWVSSTVILRLVNAGAFAHGLDTQAKELLVDANGKPWTGNMGDITLRQLLSFTSGISGDDAASDNLFITLDEAVRQIYADFAATASRPGSYFYYGSTHLRIAARMAEVATGKSWSQLFAEQLHDPMGWAGTSIYSNNGPNPNPAGGLKCTGLEYMRFLMMQLRNGMDGTHLFLPSPLIVAQRTDGYGPATTLAYSPFQEAAGWTYHYALGNWLETSDGTGTGTVVRYSSTGTFGWGPWVAADGKYGAIIMTKQAQGLILPTEQLKAQLDPLIRTALAQNPPVIRAVP</sequence>
<dbReference type="Proteomes" id="UP001242010">
    <property type="component" value="Chromosome"/>
</dbReference>
<reference evidence="4" key="1">
    <citation type="journal article" date="2023" name="Int. J. Syst. Evol. Microbiol.">
        <title>Mesoterricola silvestris gen. nov., sp. nov., Mesoterricola sediminis sp. nov., Geothrix oryzae sp. nov., Geothrix edaphica sp. nov., Geothrix rubra sp. nov., and Geothrix limicola sp. nov., six novel members of Acidobacteriota isolated from soils.</title>
        <authorList>
            <person name="Itoh H."/>
            <person name="Sugisawa Y."/>
            <person name="Mise K."/>
            <person name="Xu Z."/>
            <person name="Kuniyasu M."/>
            <person name="Ushijima N."/>
            <person name="Kawano K."/>
            <person name="Kobayashi E."/>
            <person name="Shiratori Y."/>
            <person name="Masuda Y."/>
            <person name="Senoo K."/>
        </authorList>
    </citation>
    <scope>NUCLEOTIDE SEQUENCE [LARGE SCALE GENOMIC DNA]</scope>
    <source>
        <strain evidence="4">Red222</strain>
    </source>
</reference>
<dbReference type="Pfam" id="PF00144">
    <property type="entry name" value="Beta-lactamase"/>
    <property type="match status" value="1"/>
</dbReference>
<evidence type="ECO:0000256" key="1">
    <source>
        <dbReference type="SAM" id="SignalP"/>
    </source>
</evidence>
<dbReference type="PANTHER" id="PTHR43283">
    <property type="entry name" value="BETA-LACTAMASE-RELATED"/>
    <property type="match status" value="1"/>
</dbReference>
<dbReference type="InterPro" id="IPR001466">
    <property type="entry name" value="Beta-lactam-related"/>
</dbReference>
<accession>A0ABN6V025</accession>
<keyword evidence="1" id="KW-0732">Signal</keyword>
<name>A0ABN6V025_9BACT</name>
<organism evidence="3 4">
    <name type="scientific">Geothrix oryzae</name>
    <dbReference type="NCBI Taxonomy" id="2927975"/>
    <lineage>
        <taxon>Bacteria</taxon>
        <taxon>Pseudomonadati</taxon>
        <taxon>Acidobacteriota</taxon>
        <taxon>Holophagae</taxon>
        <taxon>Holophagales</taxon>
        <taxon>Holophagaceae</taxon>
        <taxon>Geothrix</taxon>
    </lineage>
</organism>
<dbReference type="PROSITE" id="PS51257">
    <property type="entry name" value="PROKAR_LIPOPROTEIN"/>
    <property type="match status" value="1"/>
</dbReference>
<evidence type="ECO:0000259" key="2">
    <source>
        <dbReference type="Pfam" id="PF00144"/>
    </source>
</evidence>
<dbReference type="PANTHER" id="PTHR43283:SF3">
    <property type="entry name" value="BETA-LACTAMASE FAMILY PROTEIN (AFU_ORTHOLOGUE AFUA_5G07500)"/>
    <property type="match status" value="1"/>
</dbReference>
<dbReference type="InterPro" id="IPR050789">
    <property type="entry name" value="Diverse_Enzym_Activities"/>
</dbReference>
<protein>
    <recommendedName>
        <fullName evidence="2">Beta-lactamase-related domain-containing protein</fullName>
    </recommendedName>
</protein>